<dbReference type="PANTHER" id="PTHR35585:SF1">
    <property type="entry name" value="HHE DOMAIN PROTEIN (AFU_ORTHOLOGUE AFUA_4G00730)"/>
    <property type="match status" value="1"/>
</dbReference>
<dbReference type="Gene3D" id="1.20.120.520">
    <property type="entry name" value="nmb1532 protein domain like"/>
    <property type="match status" value="1"/>
</dbReference>
<dbReference type="EMBL" id="JAUSVS010000003">
    <property type="protein sequence ID" value="MDQ0464358.1"/>
    <property type="molecule type" value="Genomic_DNA"/>
</dbReference>
<evidence type="ECO:0000256" key="1">
    <source>
        <dbReference type="SAM" id="MobiDB-lite"/>
    </source>
</evidence>
<keyword evidence="4" id="KW-1185">Reference proteome</keyword>
<protein>
    <recommendedName>
        <fullName evidence="2">Hemerythrin-like domain-containing protein</fullName>
    </recommendedName>
</protein>
<dbReference type="Proteomes" id="UP001228905">
    <property type="component" value="Unassembled WGS sequence"/>
</dbReference>
<evidence type="ECO:0000313" key="4">
    <source>
        <dbReference type="Proteomes" id="UP001228905"/>
    </source>
</evidence>
<comment type="caution">
    <text evidence="3">The sequence shown here is derived from an EMBL/GenBank/DDBJ whole genome shotgun (WGS) entry which is preliminary data.</text>
</comment>
<organism evidence="3 4">
    <name type="scientific">Caulobacter ginsengisoli</name>
    <dbReference type="NCBI Taxonomy" id="400775"/>
    <lineage>
        <taxon>Bacteria</taxon>
        <taxon>Pseudomonadati</taxon>
        <taxon>Pseudomonadota</taxon>
        <taxon>Alphaproteobacteria</taxon>
        <taxon>Caulobacterales</taxon>
        <taxon>Caulobacteraceae</taxon>
        <taxon>Caulobacter</taxon>
    </lineage>
</organism>
<dbReference type="Pfam" id="PF01814">
    <property type="entry name" value="Hemerythrin"/>
    <property type="match status" value="1"/>
</dbReference>
<sequence length="194" mass="21416">MADTKTPDAIALLKADHRKVEGLFEDFEKATGAAKKAQLVKQICTELTIHAMIEEEIFYPACKGKAEDDLLDEAYVEHDGAKVLIAELEGSGPDQAFYDAKVKVLSEEIEHHVKEEEKPGEGLFAQARKAGLDMDALGERMAARKAQLMEQFKDSLPPPETRSFSGHDLEEGQPVDEAESPKGPDEEIRPATLR</sequence>
<dbReference type="PANTHER" id="PTHR35585">
    <property type="entry name" value="HHE DOMAIN PROTEIN (AFU_ORTHOLOGUE AFUA_4G00730)"/>
    <property type="match status" value="1"/>
</dbReference>
<evidence type="ECO:0000313" key="3">
    <source>
        <dbReference type="EMBL" id="MDQ0464358.1"/>
    </source>
</evidence>
<dbReference type="RefSeq" id="WP_307348968.1">
    <property type="nucleotide sequence ID" value="NZ_JAUSVS010000003.1"/>
</dbReference>
<dbReference type="InterPro" id="IPR012312">
    <property type="entry name" value="Hemerythrin-like"/>
</dbReference>
<reference evidence="3 4" key="1">
    <citation type="submission" date="2023-07" db="EMBL/GenBank/DDBJ databases">
        <title>Genomic Encyclopedia of Type Strains, Phase IV (KMG-IV): sequencing the most valuable type-strain genomes for metagenomic binning, comparative biology and taxonomic classification.</title>
        <authorList>
            <person name="Goeker M."/>
        </authorList>
    </citation>
    <scope>NUCLEOTIDE SEQUENCE [LARGE SCALE GENOMIC DNA]</scope>
    <source>
        <strain evidence="3 4">DSM 18695</strain>
    </source>
</reference>
<gene>
    <name evidence="3" type="ORF">QO010_002139</name>
</gene>
<feature type="compositionally biased region" description="Basic and acidic residues" evidence="1">
    <location>
        <begin position="179"/>
        <end position="194"/>
    </location>
</feature>
<evidence type="ECO:0000259" key="2">
    <source>
        <dbReference type="Pfam" id="PF01814"/>
    </source>
</evidence>
<feature type="region of interest" description="Disordered" evidence="1">
    <location>
        <begin position="150"/>
        <end position="194"/>
    </location>
</feature>
<name>A0ABU0IQS5_9CAUL</name>
<accession>A0ABU0IQS5</accession>
<dbReference type="CDD" id="cd12108">
    <property type="entry name" value="Hr-like"/>
    <property type="match status" value="1"/>
</dbReference>
<proteinExistence type="predicted"/>
<feature type="domain" description="Hemerythrin-like" evidence="2">
    <location>
        <begin position="9"/>
        <end position="118"/>
    </location>
</feature>